<feature type="region of interest" description="Disordered" evidence="1">
    <location>
        <begin position="56"/>
        <end position="92"/>
    </location>
</feature>
<feature type="compositionally biased region" description="Low complexity" evidence="1">
    <location>
        <begin position="69"/>
        <end position="90"/>
    </location>
</feature>
<name>A0AA88WBQ7_9ASTE</name>
<gene>
    <name evidence="3" type="ORF">RJ639_003358</name>
</gene>
<keyword evidence="4" id="KW-1185">Reference proteome</keyword>
<dbReference type="CDD" id="cd17039">
    <property type="entry name" value="Ubl_ubiquitin_like"/>
    <property type="match status" value="1"/>
</dbReference>
<dbReference type="EMBL" id="JAVXUP010000837">
    <property type="protein sequence ID" value="KAK3020045.1"/>
    <property type="molecule type" value="Genomic_DNA"/>
</dbReference>
<proteinExistence type="predicted"/>
<organism evidence="3 4">
    <name type="scientific">Escallonia herrerae</name>
    <dbReference type="NCBI Taxonomy" id="1293975"/>
    <lineage>
        <taxon>Eukaryota</taxon>
        <taxon>Viridiplantae</taxon>
        <taxon>Streptophyta</taxon>
        <taxon>Embryophyta</taxon>
        <taxon>Tracheophyta</taxon>
        <taxon>Spermatophyta</taxon>
        <taxon>Magnoliopsida</taxon>
        <taxon>eudicotyledons</taxon>
        <taxon>Gunneridae</taxon>
        <taxon>Pentapetalae</taxon>
        <taxon>asterids</taxon>
        <taxon>campanulids</taxon>
        <taxon>Escalloniales</taxon>
        <taxon>Escalloniaceae</taxon>
        <taxon>Escallonia</taxon>
    </lineage>
</organism>
<dbReference type="SUPFAM" id="SSF54236">
    <property type="entry name" value="Ubiquitin-like"/>
    <property type="match status" value="1"/>
</dbReference>
<dbReference type="InterPro" id="IPR000626">
    <property type="entry name" value="Ubiquitin-like_dom"/>
</dbReference>
<evidence type="ECO:0000259" key="2">
    <source>
        <dbReference type="PROSITE" id="PS50053"/>
    </source>
</evidence>
<evidence type="ECO:0000256" key="1">
    <source>
        <dbReference type="SAM" id="MobiDB-lite"/>
    </source>
</evidence>
<evidence type="ECO:0000313" key="3">
    <source>
        <dbReference type="EMBL" id="KAK3020045.1"/>
    </source>
</evidence>
<dbReference type="InterPro" id="IPR029071">
    <property type="entry name" value="Ubiquitin-like_domsf"/>
</dbReference>
<dbReference type="PROSITE" id="PS50053">
    <property type="entry name" value="UBIQUITIN_2"/>
    <property type="match status" value="1"/>
</dbReference>
<reference evidence="3" key="1">
    <citation type="submission" date="2022-12" db="EMBL/GenBank/DDBJ databases">
        <title>Draft genome assemblies for two species of Escallonia (Escalloniales).</title>
        <authorList>
            <person name="Chanderbali A."/>
            <person name="Dervinis C."/>
            <person name="Anghel I."/>
            <person name="Soltis D."/>
            <person name="Soltis P."/>
            <person name="Zapata F."/>
        </authorList>
    </citation>
    <scope>NUCLEOTIDE SEQUENCE</scope>
    <source>
        <strain evidence="3">UCBG64.0493</strain>
        <tissue evidence="3">Leaf</tissue>
    </source>
</reference>
<dbReference type="Proteomes" id="UP001188597">
    <property type="component" value="Unassembled WGS sequence"/>
</dbReference>
<evidence type="ECO:0000313" key="4">
    <source>
        <dbReference type="Proteomes" id="UP001188597"/>
    </source>
</evidence>
<dbReference type="Pfam" id="PF00240">
    <property type="entry name" value="ubiquitin"/>
    <property type="match status" value="1"/>
</dbReference>
<feature type="domain" description="Ubiquitin-like" evidence="2">
    <location>
        <begin position="120"/>
        <end position="178"/>
    </location>
</feature>
<dbReference type="Gene3D" id="3.10.20.90">
    <property type="entry name" value="Phosphatidylinositol 3-kinase Catalytic Subunit, Chain A, domain 1"/>
    <property type="match status" value="1"/>
</dbReference>
<dbReference type="AlphaFoldDB" id="A0AA88WBQ7"/>
<sequence length="254" mass="29494">MKQQNPPKRGWSWKYGTVELLETVPMLQTDNLCSDQEAQNFPLRWATSTQFQKSKKRCKSTRAFQHSNKPSSSTTKSFMTSSTSTTPKSSNRSRIQLIITTESDEPTLQIEDYLPPSNKIIILFRSPTSKLVVALDMDMNSTVRRLKERIHDKEGVQVSRLVVRANGVELQDQRSLRDTVFPTFQWLRFLTNVCKRVWGQRLRMKQRFQFQLPQPGYPLSYKGRVMDEYQSFQLYNVGEGDTIEILDASVRLLC</sequence>
<accession>A0AA88WBQ7</accession>
<protein>
    <recommendedName>
        <fullName evidence="2">Ubiquitin-like domain-containing protein</fullName>
    </recommendedName>
</protein>
<comment type="caution">
    <text evidence="3">The sequence shown here is derived from an EMBL/GenBank/DDBJ whole genome shotgun (WGS) entry which is preliminary data.</text>
</comment>